<dbReference type="Gene3D" id="3.40.50.720">
    <property type="entry name" value="NAD(P)-binding Rossmann-like Domain"/>
    <property type="match status" value="1"/>
</dbReference>
<reference evidence="4" key="1">
    <citation type="submission" date="2010-04" db="EMBL/GenBank/DDBJ databases">
        <title>Complete genome sequence of Nitrosococcus halophilus Nc4, a salt-adapted, aerobic obligate ammonia-oxidizing sulfur purple bacterium.</title>
        <authorList>
            <consortium name="US DOE Joint Genome Institute"/>
            <person name="Campbell M.A."/>
            <person name="Malfatti S.A."/>
            <person name="Chain P.S.G."/>
            <person name="Heidelberg J.F."/>
            <person name="Ward B.B."/>
            <person name="Klotz M.G."/>
        </authorList>
    </citation>
    <scope>NUCLEOTIDE SEQUENCE [LARGE SCALE GENOMIC DNA]</scope>
    <source>
        <strain evidence="4">Nc4</strain>
    </source>
</reference>
<dbReference type="CDD" id="cd05374">
    <property type="entry name" value="17beta-HSD-like_SDR_c"/>
    <property type="match status" value="1"/>
</dbReference>
<evidence type="ECO:0000313" key="3">
    <source>
        <dbReference type="EMBL" id="ADE15411.1"/>
    </source>
</evidence>
<dbReference type="OrthoDB" id="9810734at2"/>
<sequence>MIQNFASKSVLVTGCSSGIGRCVAKGLQTRGYRVFATARQTQDLEELTAEGLEAIPLELSDDASIANTVDTVLERTEGQLYALFNNAAYGQPGAVEDLRREVLRAQLETNTLGTQELTNRLIPAMRNQGAGRIIYNSSVLGFIALPFRGAYNASKYALEALADTLRLELYGSGIRVSVIEPGPISSQFRHNSYRKYLENIDPEHSAHRQTYRAMEQRLKKRGPAVPFTLPPESVLKKVIHALESPRPRARYYVTVPTHVFAALKRLLPHTAMDWVLHRVSHNENR</sequence>
<proteinExistence type="inferred from homology"/>
<dbReference type="PANTHER" id="PTHR44169">
    <property type="entry name" value="NADPH-DEPENDENT 1-ACYLDIHYDROXYACETONE PHOSPHATE REDUCTASE"/>
    <property type="match status" value="1"/>
</dbReference>
<dbReference type="PROSITE" id="PS00061">
    <property type="entry name" value="ADH_SHORT"/>
    <property type="match status" value="1"/>
</dbReference>
<dbReference type="PANTHER" id="PTHR44169:SF6">
    <property type="entry name" value="NADPH-DEPENDENT 1-ACYLDIHYDROXYACETONE PHOSPHATE REDUCTASE"/>
    <property type="match status" value="1"/>
</dbReference>
<dbReference type="InterPro" id="IPR020904">
    <property type="entry name" value="Sc_DH/Rdtase_CS"/>
</dbReference>
<dbReference type="AlphaFoldDB" id="D5BV61"/>
<dbReference type="HOGENOM" id="CLU_010194_2_9_6"/>
<dbReference type="Proteomes" id="UP000001844">
    <property type="component" value="Chromosome"/>
</dbReference>
<dbReference type="InterPro" id="IPR002347">
    <property type="entry name" value="SDR_fam"/>
</dbReference>
<comment type="similarity">
    <text evidence="1">Belongs to the short-chain dehydrogenases/reductases (SDR) family.</text>
</comment>
<organism evidence="3 4">
    <name type="scientific">Nitrosococcus halophilus (strain Nc4)</name>
    <dbReference type="NCBI Taxonomy" id="472759"/>
    <lineage>
        <taxon>Bacteria</taxon>
        <taxon>Pseudomonadati</taxon>
        <taxon>Pseudomonadota</taxon>
        <taxon>Gammaproteobacteria</taxon>
        <taxon>Chromatiales</taxon>
        <taxon>Chromatiaceae</taxon>
        <taxon>Nitrosococcus</taxon>
    </lineage>
</organism>
<gene>
    <name evidence="3" type="ordered locus">Nhal_2323</name>
</gene>
<dbReference type="EMBL" id="CP001798">
    <property type="protein sequence ID" value="ADE15411.1"/>
    <property type="molecule type" value="Genomic_DNA"/>
</dbReference>
<name>D5BV61_NITHN</name>
<evidence type="ECO:0000256" key="1">
    <source>
        <dbReference type="ARBA" id="ARBA00006484"/>
    </source>
</evidence>
<dbReference type="PRINTS" id="PR00081">
    <property type="entry name" value="GDHRDH"/>
</dbReference>
<dbReference type="InterPro" id="IPR036291">
    <property type="entry name" value="NAD(P)-bd_dom_sf"/>
</dbReference>
<evidence type="ECO:0000313" key="4">
    <source>
        <dbReference type="Proteomes" id="UP000001844"/>
    </source>
</evidence>
<dbReference type="eggNOG" id="COG1028">
    <property type="taxonomic scope" value="Bacteria"/>
</dbReference>
<dbReference type="Pfam" id="PF00106">
    <property type="entry name" value="adh_short"/>
    <property type="match status" value="1"/>
</dbReference>
<dbReference type="KEGG" id="nhl:Nhal_2323"/>
<evidence type="ECO:0000256" key="2">
    <source>
        <dbReference type="ARBA" id="ARBA00023002"/>
    </source>
</evidence>
<accession>D5BV61</accession>
<keyword evidence="4" id="KW-1185">Reference proteome</keyword>
<dbReference type="STRING" id="472759.Nhal_2323"/>
<dbReference type="GO" id="GO:0016491">
    <property type="term" value="F:oxidoreductase activity"/>
    <property type="evidence" value="ECO:0007669"/>
    <property type="project" value="UniProtKB-KW"/>
</dbReference>
<keyword evidence="2" id="KW-0560">Oxidoreductase</keyword>
<dbReference type="RefSeq" id="WP_013033273.1">
    <property type="nucleotide sequence ID" value="NC_013960.1"/>
</dbReference>
<protein>
    <submittedName>
        <fullName evidence="3">Short-chain dehydrogenase/reductase SDR</fullName>
    </submittedName>
</protein>
<dbReference type="SUPFAM" id="SSF51735">
    <property type="entry name" value="NAD(P)-binding Rossmann-fold domains"/>
    <property type="match status" value="1"/>
</dbReference>